<keyword evidence="3" id="KW-1185">Reference proteome</keyword>
<organism evidence="2 3">
    <name type="scientific">Alistipes timonensis JC136</name>
    <dbReference type="NCBI Taxonomy" id="1033731"/>
    <lineage>
        <taxon>Bacteria</taxon>
        <taxon>Pseudomonadati</taxon>
        <taxon>Bacteroidota</taxon>
        <taxon>Bacteroidia</taxon>
        <taxon>Bacteroidales</taxon>
        <taxon>Rikenellaceae</taxon>
        <taxon>Alistipes</taxon>
    </lineage>
</organism>
<dbReference type="Proteomes" id="UP000183253">
    <property type="component" value="Unassembled WGS sequence"/>
</dbReference>
<gene>
    <name evidence="2" type="ORF">SAMN05444145_11075</name>
</gene>
<keyword evidence="1" id="KW-1133">Transmembrane helix</keyword>
<sequence>MEKEKKVYSDDRGGQTIIVNQSERKRSNGLGTAGFVLALLGLIFSWVPGLGWVLWLLGLIFSFVGIFRAPRGLAIAGLVMSCIALIILIVVVGAIGSLIAVI</sequence>
<proteinExistence type="predicted"/>
<evidence type="ECO:0000256" key="1">
    <source>
        <dbReference type="SAM" id="Phobius"/>
    </source>
</evidence>
<keyword evidence="1" id="KW-0472">Membrane</keyword>
<dbReference type="RefSeq" id="WP_010266153.1">
    <property type="nucleotide sequence ID" value="NZ_CAEG01000018.1"/>
</dbReference>
<reference evidence="2 3" key="1">
    <citation type="submission" date="2016-10" db="EMBL/GenBank/DDBJ databases">
        <authorList>
            <person name="de Groot N.N."/>
        </authorList>
    </citation>
    <scope>NUCLEOTIDE SEQUENCE [LARGE SCALE GENOMIC DNA]</scope>
    <source>
        <strain evidence="2 3">DSM 25383</strain>
    </source>
</reference>
<dbReference type="EMBL" id="FNRI01000010">
    <property type="protein sequence ID" value="SEA96664.1"/>
    <property type="molecule type" value="Genomic_DNA"/>
</dbReference>
<evidence type="ECO:0000313" key="2">
    <source>
        <dbReference type="EMBL" id="SEA96664.1"/>
    </source>
</evidence>
<name>A0A1H4FH73_9BACT</name>
<dbReference type="STRING" id="1033731.SAMN05444145_11075"/>
<dbReference type="OrthoDB" id="2281496at2"/>
<feature type="transmembrane region" description="Helical" evidence="1">
    <location>
        <begin position="76"/>
        <end position="101"/>
    </location>
</feature>
<feature type="transmembrane region" description="Helical" evidence="1">
    <location>
        <begin position="52"/>
        <end position="69"/>
    </location>
</feature>
<feature type="transmembrane region" description="Helical" evidence="1">
    <location>
        <begin position="29"/>
        <end position="46"/>
    </location>
</feature>
<evidence type="ECO:0000313" key="3">
    <source>
        <dbReference type="Proteomes" id="UP000183253"/>
    </source>
</evidence>
<keyword evidence="1" id="KW-0812">Transmembrane</keyword>
<accession>A0A1H4FH73</accession>
<dbReference type="AlphaFoldDB" id="A0A1H4FH73"/>
<protein>
    <submittedName>
        <fullName evidence="2">Uncharacterized protein</fullName>
    </submittedName>
</protein>